<evidence type="ECO:0000313" key="3">
    <source>
        <dbReference type="Proteomes" id="UP000244855"/>
    </source>
</evidence>
<proteinExistence type="predicted"/>
<feature type="transmembrane region" description="Helical" evidence="1">
    <location>
        <begin position="9"/>
        <end position="27"/>
    </location>
</feature>
<name>A0A2V1DM61_9PLEO</name>
<sequence>MGWIPKPRWDFFFFFFFFNLPLSLWVAGHHLGDIIFATLLTFFQFGWFRNFSEISLLALSVLLFLFECMDGWMDGMECASCT</sequence>
<protein>
    <submittedName>
        <fullName evidence="2">Uncharacterized protein</fullName>
    </submittedName>
</protein>
<accession>A0A2V1DM61</accession>
<reference evidence="2 3" key="1">
    <citation type="journal article" date="2018" name="Sci. Rep.">
        <title>Comparative genomics provides insights into the lifestyle and reveals functional heterogeneity of dark septate endophytic fungi.</title>
        <authorList>
            <person name="Knapp D.G."/>
            <person name="Nemeth J.B."/>
            <person name="Barry K."/>
            <person name="Hainaut M."/>
            <person name="Henrissat B."/>
            <person name="Johnson J."/>
            <person name="Kuo A."/>
            <person name="Lim J.H.P."/>
            <person name="Lipzen A."/>
            <person name="Nolan M."/>
            <person name="Ohm R.A."/>
            <person name="Tamas L."/>
            <person name="Grigoriev I.V."/>
            <person name="Spatafora J.W."/>
            <person name="Nagy L.G."/>
            <person name="Kovacs G.M."/>
        </authorList>
    </citation>
    <scope>NUCLEOTIDE SEQUENCE [LARGE SCALE GENOMIC DNA]</scope>
    <source>
        <strain evidence="2 3">DSE2036</strain>
    </source>
</reference>
<dbReference type="EMBL" id="KZ805401">
    <property type="protein sequence ID" value="PVH99015.1"/>
    <property type="molecule type" value="Genomic_DNA"/>
</dbReference>
<dbReference type="AlphaFoldDB" id="A0A2V1DM61"/>
<keyword evidence="1" id="KW-0812">Transmembrane</keyword>
<feature type="transmembrane region" description="Helical" evidence="1">
    <location>
        <begin position="47"/>
        <end position="66"/>
    </location>
</feature>
<evidence type="ECO:0000256" key="1">
    <source>
        <dbReference type="SAM" id="Phobius"/>
    </source>
</evidence>
<gene>
    <name evidence="2" type="ORF">DM02DRAFT_23332</name>
</gene>
<keyword evidence="1" id="KW-0472">Membrane</keyword>
<keyword evidence="1" id="KW-1133">Transmembrane helix</keyword>
<keyword evidence="3" id="KW-1185">Reference proteome</keyword>
<dbReference type="Proteomes" id="UP000244855">
    <property type="component" value="Unassembled WGS sequence"/>
</dbReference>
<organism evidence="2 3">
    <name type="scientific">Periconia macrospinosa</name>
    <dbReference type="NCBI Taxonomy" id="97972"/>
    <lineage>
        <taxon>Eukaryota</taxon>
        <taxon>Fungi</taxon>
        <taxon>Dikarya</taxon>
        <taxon>Ascomycota</taxon>
        <taxon>Pezizomycotina</taxon>
        <taxon>Dothideomycetes</taxon>
        <taxon>Pleosporomycetidae</taxon>
        <taxon>Pleosporales</taxon>
        <taxon>Massarineae</taxon>
        <taxon>Periconiaceae</taxon>
        <taxon>Periconia</taxon>
    </lineage>
</organism>
<evidence type="ECO:0000313" key="2">
    <source>
        <dbReference type="EMBL" id="PVH99015.1"/>
    </source>
</evidence>